<feature type="region of interest" description="Disordered" evidence="3">
    <location>
        <begin position="226"/>
        <end position="308"/>
    </location>
</feature>
<evidence type="ECO:0000313" key="6">
    <source>
        <dbReference type="EMBL" id="OEV00555.1"/>
    </source>
</evidence>
<dbReference type="GO" id="GO:0004222">
    <property type="term" value="F:metalloendopeptidase activity"/>
    <property type="evidence" value="ECO:0007669"/>
    <property type="project" value="TreeGrafter"/>
</dbReference>
<dbReference type="FunFam" id="2.70.70.10:FF:000013">
    <property type="entry name" value="Peptidase family M23"/>
    <property type="match status" value="1"/>
</dbReference>
<sequence length="418" mass="41898">MSGKHARKSRSRLRRGAVLALTAGGAGVVLPLFATGNADAASVDTWDKVAQCESSGNWQANTGNGYFGGLQFSQSSWAAAGGTAYASRADLATKDQQIAVAEKLLKMQGPGAWACAGAGGLTAGGPAAGVHPDGNQAQPQQKSAPKQAPQQAQPKKAQPEKAQPEKAAPHGKPARSYTVVGGDTLYGIAGSHEISGGWKAVYAANRTVIGGDPDLILPGQRLSLRAEDGKGAGKGDIEENGKKDRKSSGDGAQPQGGAEDSAAKDAADSTGAASGSAAASGTARGDYVRPVPGGTSTPYRAAGSSWSSGHHTGVDFSATTGTPVQAVAAGEVVAAGDGGAYGNQVVIRHADGKYSQYGHLSSLAVRAGQQVDAGTRLGLSGATGNVTGPHLHFEVRTGPGYGSDVDPVAYLRAHGVSL</sequence>
<feature type="compositionally biased region" description="Polar residues" evidence="3">
    <location>
        <begin position="294"/>
        <end position="308"/>
    </location>
</feature>
<dbReference type="CDD" id="cd12797">
    <property type="entry name" value="M23_peptidase"/>
    <property type="match status" value="1"/>
</dbReference>
<feature type="chain" id="PRO_5009196381" evidence="4">
    <location>
        <begin position="41"/>
        <end position="418"/>
    </location>
</feature>
<feature type="region of interest" description="Disordered" evidence="3">
    <location>
        <begin position="125"/>
        <end position="176"/>
    </location>
</feature>
<dbReference type="PATRIC" id="fig|943816.4.peg.4629"/>
<dbReference type="InterPro" id="IPR036779">
    <property type="entry name" value="LysM_dom_sf"/>
</dbReference>
<dbReference type="CDD" id="cd13925">
    <property type="entry name" value="RPF"/>
    <property type="match status" value="1"/>
</dbReference>
<evidence type="ECO:0000256" key="4">
    <source>
        <dbReference type="SAM" id="SignalP"/>
    </source>
</evidence>
<dbReference type="SUPFAM" id="SSF51261">
    <property type="entry name" value="Duplicated hybrid motif"/>
    <property type="match status" value="1"/>
</dbReference>
<dbReference type="PANTHER" id="PTHR21666">
    <property type="entry name" value="PEPTIDASE-RELATED"/>
    <property type="match status" value="1"/>
</dbReference>
<dbReference type="Gene3D" id="2.70.70.10">
    <property type="entry name" value="Glucose Permease (Domain IIA)"/>
    <property type="match status" value="1"/>
</dbReference>
<feature type="domain" description="LysM" evidence="5">
    <location>
        <begin position="175"/>
        <end position="224"/>
    </location>
</feature>
<proteinExistence type="inferred from homology"/>
<dbReference type="InterPro" id="IPR011055">
    <property type="entry name" value="Dup_hybrid_motif"/>
</dbReference>
<dbReference type="InterPro" id="IPR018392">
    <property type="entry name" value="LysM"/>
</dbReference>
<evidence type="ECO:0000259" key="5">
    <source>
        <dbReference type="PROSITE" id="PS51782"/>
    </source>
</evidence>
<dbReference type="Pfam" id="PF01551">
    <property type="entry name" value="Peptidase_M23"/>
    <property type="match status" value="1"/>
</dbReference>
<keyword evidence="2" id="KW-0378">Hydrolase</keyword>
<comment type="similarity">
    <text evidence="1">Belongs to the transglycosylase family. Rpf subfamily.</text>
</comment>
<evidence type="ECO:0000313" key="7">
    <source>
        <dbReference type="Proteomes" id="UP000175829"/>
    </source>
</evidence>
<evidence type="ECO:0000256" key="3">
    <source>
        <dbReference type="SAM" id="MobiDB-lite"/>
    </source>
</evidence>
<feature type="compositionally biased region" description="Low complexity" evidence="3">
    <location>
        <begin position="268"/>
        <end position="283"/>
    </location>
</feature>
<feature type="compositionally biased region" description="Basic and acidic residues" evidence="3">
    <location>
        <begin position="157"/>
        <end position="168"/>
    </location>
</feature>
<evidence type="ECO:0000256" key="2">
    <source>
        <dbReference type="ARBA" id="ARBA00022801"/>
    </source>
</evidence>
<reference evidence="6 7" key="1">
    <citation type="journal article" date="2016" name="Front. Microbiol.">
        <title>Comparative Genomics Analysis of Streptomyces Species Reveals Their Adaptation to the Marine Environment and Their Diversity at the Genomic Level.</title>
        <authorList>
            <person name="Tian X."/>
            <person name="Zhang Z."/>
            <person name="Yang T."/>
            <person name="Chen M."/>
            <person name="Li J."/>
            <person name="Chen F."/>
            <person name="Yang J."/>
            <person name="Li W."/>
            <person name="Zhang B."/>
            <person name="Zhang Z."/>
            <person name="Wu J."/>
            <person name="Zhang C."/>
            <person name="Long L."/>
            <person name="Xiao J."/>
        </authorList>
    </citation>
    <scope>NUCLEOTIDE SEQUENCE [LARGE SCALE GENOMIC DNA]</scope>
    <source>
        <strain evidence="6 7">SCSIO M10379</strain>
    </source>
</reference>
<evidence type="ECO:0000256" key="1">
    <source>
        <dbReference type="ARBA" id="ARBA00010830"/>
    </source>
</evidence>
<dbReference type="CDD" id="cd00118">
    <property type="entry name" value="LysM"/>
    <property type="match status" value="1"/>
</dbReference>
<gene>
    <name evidence="6" type="ORF">AN217_25250</name>
</gene>
<accession>A0A1E7K9E5</accession>
<dbReference type="EMBL" id="LJGV01000022">
    <property type="protein sequence ID" value="OEV00555.1"/>
    <property type="molecule type" value="Genomic_DNA"/>
</dbReference>
<protein>
    <submittedName>
        <fullName evidence="6">Peptidase</fullName>
    </submittedName>
</protein>
<dbReference type="InterPro" id="IPR023346">
    <property type="entry name" value="Lysozyme-like_dom_sf"/>
</dbReference>
<dbReference type="InterPro" id="IPR050570">
    <property type="entry name" value="Cell_wall_metabolism_enzyme"/>
</dbReference>
<dbReference type="Pfam" id="PF06737">
    <property type="entry name" value="Transglycosylas"/>
    <property type="match status" value="1"/>
</dbReference>
<dbReference type="PROSITE" id="PS51782">
    <property type="entry name" value="LYSM"/>
    <property type="match status" value="1"/>
</dbReference>
<dbReference type="PANTHER" id="PTHR21666:SF270">
    <property type="entry name" value="MUREIN HYDROLASE ACTIVATOR ENVC"/>
    <property type="match status" value="1"/>
</dbReference>
<dbReference type="Proteomes" id="UP000175829">
    <property type="component" value="Unassembled WGS sequence"/>
</dbReference>
<keyword evidence="4" id="KW-0732">Signal</keyword>
<dbReference type="AlphaFoldDB" id="A0A1E7K9E5"/>
<dbReference type="InterPro" id="IPR010618">
    <property type="entry name" value="RPF"/>
</dbReference>
<dbReference type="RefSeq" id="WP_069992929.1">
    <property type="nucleotide sequence ID" value="NZ_LJGV01000022.1"/>
</dbReference>
<comment type="caution">
    <text evidence="6">The sequence shown here is derived from an EMBL/GenBank/DDBJ whole genome shotgun (WGS) entry which is preliminary data.</text>
</comment>
<dbReference type="SUPFAM" id="SSF54106">
    <property type="entry name" value="LysM domain"/>
    <property type="match status" value="1"/>
</dbReference>
<name>A0A1E7K9E5_9ACTN</name>
<dbReference type="Gene3D" id="1.10.530.10">
    <property type="match status" value="1"/>
</dbReference>
<feature type="compositionally biased region" description="Basic and acidic residues" evidence="3">
    <location>
        <begin position="226"/>
        <end position="248"/>
    </location>
</feature>
<dbReference type="Gene3D" id="3.10.350.10">
    <property type="entry name" value="LysM domain"/>
    <property type="match status" value="1"/>
</dbReference>
<dbReference type="SMART" id="SM00257">
    <property type="entry name" value="LysM"/>
    <property type="match status" value="1"/>
</dbReference>
<feature type="signal peptide" evidence="4">
    <location>
        <begin position="1"/>
        <end position="40"/>
    </location>
</feature>
<dbReference type="SUPFAM" id="SSF53955">
    <property type="entry name" value="Lysozyme-like"/>
    <property type="match status" value="1"/>
</dbReference>
<dbReference type="InterPro" id="IPR016047">
    <property type="entry name" value="M23ase_b-sheet_dom"/>
</dbReference>
<feature type="compositionally biased region" description="Low complexity" evidence="3">
    <location>
        <begin position="136"/>
        <end position="156"/>
    </location>
</feature>
<organism evidence="6 7">
    <name type="scientific">Streptomyces qinglanensis</name>
    <dbReference type="NCBI Taxonomy" id="943816"/>
    <lineage>
        <taxon>Bacteria</taxon>
        <taxon>Bacillati</taxon>
        <taxon>Actinomycetota</taxon>
        <taxon>Actinomycetes</taxon>
        <taxon>Kitasatosporales</taxon>
        <taxon>Streptomycetaceae</taxon>
        <taxon>Streptomyces</taxon>
    </lineage>
</organism>